<dbReference type="PANTHER" id="PTHR17490">
    <property type="entry name" value="SUA5"/>
    <property type="match status" value="1"/>
</dbReference>
<evidence type="ECO:0000256" key="13">
    <source>
        <dbReference type="ARBA" id="ARBA00056339"/>
    </source>
</evidence>
<dbReference type="EMBL" id="KN817518">
    <property type="protein sequence ID" value="KJA30012.1"/>
    <property type="molecule type" value="Genomic_DNA"/>
</dbReference>
<keyword evidence="6" id="KW-0808">Transferase</keyword>
<evidence type="ECO:0000256" key="12">
    <source>
        <dbReference type="ARBA" id="ARBA00048366"/>
    </source>
</evidence>
<evidence type="ECO:0000256" key="2">
    <source>
        <dbReference type="ARBA" id="ARBA00007663"/>
    </source>
</evidence>
<organism evidence="15 16">
    <name type="scientific">Hypholoma sublateritium (strain FD-334 SS-4)</name>
    <dbReference type="NCBI Taxonomy" id="945553"/>
    <lineage>
        <taxon>Eukaryota</taxon>
        <taxon>Fungi</taxon>
        <taxon>Dikarya</taxon>
        <taxon>Basidiomycota</taxon>
        <taxon>Agaricomycotina</taxon>
        <taxon>Agaricomycetes</taxon>
        <taxon>Agaricomycetidae</taxon>
        <taxon>Agaricales</taxon>
        <taxon>Agaricineae</taxon>
        <taxon>Strophariaceae</taxon>
        <taxon>Hypholoma</taxon>
    </lineage>
</organism>
<dbReference type="Gene3D" id="3.90.870.10">
    <property type="entry name" value="DHBP synthase"/>
    <property type="match status" value="1"/>
</dbReference>
<dbReference type="NCBIfam" id="TIGR00057">
    <property type="entry name" value="L-threonylcarbamoyladenylate synthase"/>
    <property type="match status" value="1"/>
</dbReference>
<dbReference type="PROSITE" id="PS51163">
    <property type="entry name" value="YRDC"/>
    <property type="match status" value="1"/>
</dbReference>
<dbReference type="OMA" id="RTLDEGP"/>
<name>A0A0D2LPF0_HYPSF</name>
<comment type="subcellular location">
    <subcellularLocation>
        <location evidence="1">Cytoplasm</location>
    </subcellularLocation>
</comment>
<comment type="function">
    <text evidence="13">Required for the formation of a threonylcarbamoyl group on adenosine at position 37 (t(6)A37) in tRNAs that read codons beginning with adenine. Likely catalyzes the conversion of L-threonine, HCO(3)(-)/CO(2) and ATP to give threonylcarbamoyl-AMP (TC-AMP) as the acyladenylate intermediate, with the release of diphosphate. Required for normal translation, by ensuring translation fidelity at the level of codon recognition, appropriate translation initiation selection and maintenance of reading frame. Also involved in telomere replication. Binds to single-stranded telomeric (ssTG) DNA and positively regulates telomere length.</text>
</comment>
<keyword evidence="10" id="KW-0067">ATP-binding</keyword>
<evidence type="ECO:0000256" key="7">
    <source>
        <dbReference type="ARBA" id="ARBA00022694"/>
    </source>
</evidence>
<feature type="domain" description="YrdC-like" evidence="14">
    <location>
        <begin position="120"/>
        <end position="313"/>
    </location>
</feature>
<reference evidence="16" key="1">
    <citation type="submission" date="2014-04" db="EMBL/GenBank/DDBJ databases">
        <title>Evolutionary Origins and Diversification of the Mycorrhizal Mutualists.</title>
        <authorList>
            <consortium name="DOE Joint Genome Institute"/>
            <consortium name="Mycorrhizal Genomics Consortium"/>
            <person name="Kohler A."/>
            <person name="Kuo A."/>
            <person name="Nagy L.G."/>
            <person name="Floudas D."/>
            <person name="Copeland A."/>
            <person name="Barry K.W."/>
            <person name="Cichocki N."/>
            <person name="Veneault-Fourrey C."/>
            <person name="LaButti K."/>
            <person name="Lindquist E.A."/>
            <person name="Lipzen A."/>
            <person name="Lundell T."/>
            <person name="Morin E."/>
            <person name="Murat C."/>
            <person name="Riley R."/>
            <person name="Ohm R."/>
            <person name="Sun H."/>
            <person name="Tunlid A."/>
            <person name="Henrissat B."/>
            <person name="Grigoriev I.V."/>
            <person name="Hibbett D.S."/>
            <person name="Martin F."/>
        </authorList>
    </citation>
    <scope>NUCLEOTIDE SEQUENCE [LARGE SCALE GENOMIC DNA]</scope>
    <source>
        <strain evidence="16">FD-334 SS-4</strain>
    </source>
</reference>
<dbReference type="Pfam" id="PF03481">
    <property type="entry name" value="Sua5_C"/>
    <property type="match status" value="1"/>
</dbReference>
<dbReference type="InterPro" id="IPR038385">
    <property type="entry name" value="Sua5/YwlC_C"/>
</dbReference>
<keyword evidence="16" id="KW-1185">Reference proteome</keyword>
<protein>
    <recommendedName>
        <fullName evidence="4">Threonylcarbamoyl-AMP synthase</fullName>
        <ecNumber evidence="3">2.7.7.87</ecNumber>
    </recommendedName>
    <alternativeName>
        <fullName evidence="11">L-threonylcarbamoyladenylate synthase</fullName>
    </alternativeName>
</protein>
<evidence type="ECO:0000256" key="9">
    <source>
        <dbReference type="ARBA" id="ARBA00022741"/>
    </source>
</evidence>
<dbReference type="EC" id="2.7.7.87" evidence="3"/>
<sequence>MTTQRATLYRGLLRELRKSITPPRKVNTGIIAHFRAIAEKIDDKNAAAKQDYENAILFIRSQHEHKRLLERYNPTFDLTSQERVRATARRVGLDMPIAYKPDITFPPSSDEPQISCPDTLAALKTAAHHLVDRHETVVFPTETVYGLGALALDANAAAKIFSTKGRPADNPLIVHVSSFAMLRALLPPDYAIPPSYEALIAAFWPGPLTLLFPRHAGVVPPIITAGQGTVAIRMPAHPVARALIAVAGAPLAAPSANTSGKPSPTRAAHVARDLAGRVPLILDGGACGVGLESTVVDGLHADGHLRVLRPGGVTVEDLERAVRAGMGEGGSVPRVLVHRRDYADEAQEHAPTTPGMKYRHYSPAVPVVLLCTLPARAGGGGGGAPTAFREYVESLKKDRAAPVKIGVLAPTESKVWDAIAGVEGVEWHRFPLGSVADPAVIAHNLFDGLLSLETAGVQMMLIEEVEEDREGLAIMNRVRKAASESVQIEYR</sequence>
<dbReference type="GO" id="GO:0005524">
    <property type="term" value="F:ATP binding"/>
    <property type="evidence" value="ECO:0007669"/>
    <property type="project" value="UniProtKB-KW"/>
</dbReference>
<evidence type="ECO:0000256" key="8">
    <source>
        <dbReference type="ARBA" id="ARBA00022695"/>
    </source>
</evidence>
<dbReference type="InterPro" id="IPR005145">
    <property type="entry name" value="Sua5_C"/>
</dbReference>
<keyword evidence="9" id="KW-0547">Nucleotide-binding</keyword>
<evidence type="ECO:0000256" key="10">
    <source>
        <dbReference type="ARBA" id="ARBA00022840"/>
    </source>
</evidence>
<proteinExistence type="inferred from homology"/>
<evidence type="ECO:0000256" key="5">
    <source>
        <dbReference type="ARBA" id="ARBA00022490"/>
    </source>
</evidence>
<dbReference type="SUPFAM" id="SSF55821">
    <property type="entry name" value="YrdC/RibB"/>
    <property type="match status" value="1"/>
</dbReference>
<dbReference type="Proteomes" id="UP000054270">
    <property type="component" value="Unassembled WGS sequence"/>
</dbReference>
<dbReference type="AlphaFoldDB" id="A0A0D2LPF0"/>
<dbReference type="InterPro" id="IPR006070">
    <property type="entry name" value="Sua5-like_dom"/>
</dbReference>
<dbReference type="GO" id="GO:0002949">
    <property type="term" value="P:tRNA threonylcarbamoyladenosine modification"/>
    <property type="evidence" value="ECO:0007669"/>
    <property type="project" value="UniProtKB-ARBA"/>
</dbReference>
<dbReference type="GO" id="GO:0005737">
    <property type="term" value="C:cytoplasm"/>
    <property type="evidence" value="ECO:0007669"/>
    <property type="project" value="UniProtKB-SubCell"/>
</dbReference>
<dbReference type="Pfam" id="PF01300">
    <property type="entry name" value="Sua5_yciO_yrdC"/>
    <property type="match status" value="1"/>
</dbReference>
<dbReference type="InterPro" id="IPR050156">
    <property type="entry name" value="TC-AMP_synthase_SUA5"/>
</dbReference>
<dbReference type="Pfam" id="PF13233">
    <property type="entry name" value="Complex1_LYR_2"/>
    <property type="match status" value="1"/>
</dbReference>
<evidence type="ECO:0000256" key="6">
    <source>
        <dbReference type="ARBA" id="ARBA00022679"/>
    </source>
</evidence>
<dbReference type="InterPro" id="IPR017945">
    <property type="entry name" value="DHBP_synth_RibB-like_a/b_dom"/>
</dbReference>
<dbReference type="GO" id="GO:0003725">
    <property type="term" value="F:double-stranded RNA binding"/>
    <property type="evidence" value="ECO:0007669"/>
    <property type="project" value="InterPro"/>
</dbReference>
<accession>A0A0D2LPF0</accession>
<dbReference type="PANTHER" id="PTHR17490:SF16">
    <property type="entry name" value="THREONYLCARBAMOYL-AMP SYNTHASE"/>
    <property type="match status" value="1"/>
</dbReference>
<comment type="similarity">
    <text evidence="2">Belongs to the SUA5 family.</text>
</comment>
<keyword evidence="7" id="KW-0819">tRNA processing</keyword>
<dbReference type="GO" id="GO:0006450">
    <property type="term" value="P:regulation of translational fidelity"/>
    <property type="evidence" value="ECO:0007669"/>
    <property type="project" value="TreeGrafter"/>
</dbReference>
<keyword evidence="5" id="KW-0963">Cytoplasm</keyword>
<evidence type="ECO:0000256" key="1">
    <source>
        <dbReference type="ARBA" id="ARBA00004496"/>
    </source>
</evidence>
<dbReference type="OrthoDB" id="412787at2759"/>
<evidence type="ECO:0000256" key="11">
    <source>
        <dbReference type="ARBA" id="ARBA00029774"/>
    </source>
</evidence>
<comment type="catalytic activity">
    <reaction evidence="12">
        <text>L-threonine + hydrogencarbonate + ATP = L-threonylcarbamoyladenylate + diphosphate + H2O</text>
        <dbReference type="Rhea" id="RHEA:36407"/>
        <dbReference type="ChEBI" id="CHEBI:15377"/>
        <dbReference type="ChEBI" id="CHEBI:17544"/>
        <dbReference type="ChEBI" id="CHEBI:30616"/>
        <dbReference type="ChEBI" id="CHEBI:33019"/>
        <dbReference type="ChEBI" id="CHEBI:57926"/>
        <dbReference type="ChEBI" id="CHEBI:73682"/>
        <dbReference type="EC" id="2.7.7.87"/>
    </reaction>
</comment>
<dbReference type="GO" id="GO:0061710">
    <property type="term" value="F:L-threonylcarbamoyladenylate synthase"/>
    <property type="evidence" value="ECO:0007669"/>
    <property type="project" value="UniProtKB-EC"/>
</dbReference>
<evidence type="ECO:0000256" key="3">
    <source>
        <dbReference type="ARBA" id="ARBA00012584"/>
    </source>
</evidence>
<dbReference type="Gene3D" id="3.40.50.11030">
    <property type="entry name" value="Threonylcarbamoyl-AMP synthase, C-terminal domain"/>
    <property type="match status" value="1"/>
</dbReference>
<evidence type="ECO:0000313" key="16">
    <source>
        <dbReference type="Proteomes" id="UP000054270"/>
    </source>
</evidence>
<evidence type="ECO:0000259" key="14">
    <source>
        <dbReference type="PROSITE" id="PS51163"/>
    </source>
</evidence>
<evidence type="ECO:0000313" key="15">
    <source>
        <dbReference type="EMBL" id="KJA30012.1"/>
    </source>
</evidence>
<evidence type="ECO:0000256" key="4">
    <source>
        <dbReference type="ARBA" id="ARBA00015492"/>
    </source>
</evidence>
<gene>
    <name evidence="15" type="ORF">HYPSUDRAFT_153248</name>
</gene>
<dbReference type="FunFam" id="3.90.870.10:FF:000008">
    <property type="entry name" value="Threonylcarbamoyl-AMP synthase"/>
    <property type="match status" value="1"/>
</dbReference>
<dbReference type="GO" id="GO:0000049">
    <property type="term" value="F:tRNA binding"/>
    <property type="evidence" value="ECO:0007669"/>
    <property type="project" value="TreeGrafter"/>
</dbReference>
<dbReference type="STRING" id="945553.A0A0D2LPF0"/>
<keyword evidence="8" id="KW-0548">Nucleotidyltransferase</keyword>